<protein>
    <submittedName>
        <fullName evidence="1">Uncharacterized protein</fullName>
    </submittedName>
</protein>
<sequence>GATSYMDLNTAVTAGRRIPIWLCGSGVEIMVLHDDDAGATTLIKGHLFMTDDANAGCVELWSYTDSTERLDTLSGIVGRLLEDVVISGDTPTFIPLRI</sequence>
<evidence type="ECO:0000313" key="1">
    <source>
        <dbReference type="EMBL" id="KKM89398.1"/>
    </source>
</evidence>
<gene>
    <name evidence="1" type="ORF">LCGC14_1249030</name>
</gene>
<comment type="caution">
    <text evidence="1">The sequence shown here is derived from an EMBL/GenBank/DDBJ whole genome shotgun (WGS) entry which is preliminary data.</text>
</comment>
<feature type="non-terminal residue" evidence="1">
    <location>
        <position position="1"/>
    </location>
</feature>
<organism evidence="1">
    <name type="scientific">marine sediment metagenome</name>
    <dbReference type="NCBI Taxonomy" id="412755"/>
    <lineage>
        <taxon>unclassified sequences</taxon>
        <taxon>metagenomes</taxon>
        <taxon>ecological metagenomes</taxon>
    </lineage>
</organism>
<dbReference type="EMBL" id="LAZR01006821">
    <property type="protein sequence ID" value="KKM89398.1"/>
    <property type="molecule type" value="Genomic_DNA"/>
</dbReference>
<dbReference type="AlphaFoldDB" id="A0A0F9L7E5"/>
<proteinExistence type="predicted"/>
<reference evidence="1" key="1">
    <citation type="journal article" date="2015" name="Nature">
        <title>Complex archaea that bridge the gap between prokaryotes and eukaryotes.</title>
        <authorList>
            <person name="Spang A."/>
            <person name="Saw J.H."/>
            <person name="Jorgensen S.L."/>
            <person name="Zaremba-Niedzwiedzka K."/>
            <person name="Martijn J."/>
            <person name="Lind A.E."/>
            <person name="van Eijk R."/>
            <person name="Schleper C."/>
            <person name="Guy L."/>
            <person name="Ettema T.J."/>
        </authorList>
    </citation>
    <scope>NUCLEOTIDE SEQUENCE</scope>
</reference>
<name>A0A0F9L7E5_9ZZZZ</name>
<accession>A0A0F9L7E5</accession>